<gene>
    <name evidence="2" type="ORF">ARMSODRAFT_797908</name>
</gene>
<protein>
    <submittedName>
        <fullName evidence="2">Uncharacterized protein</fullName>
    </submittedName>
</protein>
<reference evidence="3" key="1">
    <citation type="journal article" date="2017" name="Nat. Ecol. Evol.">
        <title>Genome expansion and lineage-specific genetic innovations in the forest pathogenic fungi Armillaria.</title>
        <authorList>
            <person name="Sipos G."/>
            <person name="Prasanna A.N."/>
            <person name="Walter M.C."/>
            <person name="O'Connor E."/>
            <person name="Balint B."/>
            <person name="Krizsan K."/>
            <person name="Kiss B."/>
            <person name="Hess J."/>
            <person name="Varga T."/>
            <person name="Slot J."/>
            <person name="Riley R."/>
            <person name="Boka B."/>
            <person name="Rigling D."/>
            <person name="Barry K."/>
            <person name="Lee J."/>
            <person name="Mihaltcheva S."/>
            <person name="LaButti K."/>
            <person name="Lipzen A."/>
            <person name="Waldron R."/>
            <person name="Moloney N.M."/>
            <person name="Sperisen C."/>
            <person name="Kredics L."/>
            <person name="Vagvoelgyi C."/>
            <person name="Patrignani A."/>
            <person name="Fitzpatrick D."/>
            <person name="Nagy I."/>
            <person name="Doyle S."/>
            <person name="Anderson J.B."/>
            <person name="Grigoriev I.V."/>
            <person name="Gueldener U."/>
            <person name="Muensterkoetter M."/>
            <person name="Nagy L.G."/>
        </authorList>
    </citation>
    <scope>NUCLEOTIDE SEQUENCE [LARGE SCALE GENOMIC DNA]</scope>
    <source>
        <strain evidence="3">28-4</strain>
    </source>
</reference>
<proteinExistence type="predicted"/>
<keyword evidence="1" id="KW-0812">Transmembrane</keyword>
<evidence type="ECO:0000313" key="3">
    <source>
        <dbReference type="Proteomes" id="UP000218334"/>
    </source>
</evidence>
<feature type="transmembrane region" description="Helical" evidence="1">
    <location>
        <begin position="14"/>
        <end position="34"/>
    </location>
</feature>
<organism evidence="2 3">
    <name type="scientific">Armillaria solidipes</name>
    <dbReference type="NCBI Taxonomy" id="1076256"/>
    <lineage>
        <taxon>Eukaryota</taxon>
        <taxon>Fungi</taxon>
        <taxon>Dikarya</taxon>
        <taxon>Basidiomycota</taxon>
        <taxon>Agaricomycotina</taxon>
        <taxon>Agaricomycetes</taxon>
        <taxon>Agaricomycetidae</taxon>
        <taxon>Agaricales</taxon>
        <taxon>Marasmiineae</taxon>
        <taxon>Physalacriaceae</taxon>
        <taxon>Armillaria</taxon>
    </lineage>
</organism>
<evidence type="ECO:0000313" key="2">
    <source>
        <dbReference type="EMBL" id="PBK59429.1"/>
    </source>
</evidence>
<keyword evidence="3" id="KW-1185">Reference proteome</keyword>
<dbReference type="AlphaFoldDB" id="A0A2H3AKK8"/>
<evidence type="ECO:0000256" key="1">
    <source>
        <dbReference type="SAM" id="Phobius"/>
    </source>
</evidence>
<name>A0A2H3AKK8_9AGAR</name>
<accession>A0A2H3AKK8</accession>
<keyword evidence="1" id="KW-0472">Membrane</keyword>
<feature type="transmembrane region" description="Helical" evidence="1">
    <location>
        <begin position="46"/>
        <end position="64"/>
    </location>
</feature>
<sequence length="68" mass="8087">MHDVLWSLERYPCFLHFISFHFPVSYLLVFITWCGVSTEQHTAEQLLLVFLLQCCFFLTIDLNMNSVK</sequence>
<dbReference type="EMBL" id="KZ293504">
    <property type="protein sequence ID" value="PBK59429.1"/>
    <property type="molecule type" value="Genomic_DNA"/>
</dbReference>
<keyword evidence="1" id="KW-1133">Transmembrane helix</keyword>
<dbReference type="Proteomes" id="UP000218334">
    <property type="component" value="Unassembled WGS sequence"/>
</dbReference>